<accession>A0AAJ0HGN2</accession>
<dbReference type="AlphaFoldDB" id="A0AAJ0HGN2"/>
<comment type="caution">
    <text evidence="1">The sequence shown here is derived from an EMBL/GenBank/DDBJ whole genome shotgun (WGS) entry which is preliminary data.</text>
</comment>
<evidence type="ECO:0000313" key="2">
    <source>
        <dbReference type="Proteomes" id="UP001275084"/>
    </source>
</evidence>
<evidence type="ECO:0000313" key="1">
    <source>
        <dbReference type="EMBL" id="KAK3352276.1"/>
    </source>
</evidence>
<protein>
    <submittedName>
        <fullName evidence="1">Uncharacterized protein</fullName>
    </submittedName>
</protein>
<name>A0AAJ0HGN2_9PEZI</name>
<gene>
    <name evidence="1" type="ORF">B0T25DRAFT_181257</name>
</gene>
<reference evidence="1" key="2">
    <citation type="submission" date="2023-06" db="EMBL/GenBank/DDBJ databases">
        <authorList>
            <consortium name="Lawrence Berkeley National Laboratory"/>
            <person name="Haridas S."/>
            <person name="Hensen N."/>
            <person name="Bonometti L."/>
            <person name="Westerberg I."/>
            <person name="Brannstrom I.O."/>
            <person name="Guillou S."/>
            <person name="Cros-Aarteil S."/>
            <person name="Calhoun S."/>
            <person name="Kuo A."/>
            <person name="Mondo S."/>
            <person name="Pangilinan J."/>
            <person name="Riley R."/>
            <person name="Labutti K."/>
            <person name="Andreopoulos B."/>
            <person name="Lipzen A."/>
            <person name="Chen C."/>
            <person name="Yanf M."/>
            <person name="Daum C."/>
            <person name="Ng V."/>
            <person name="Clum A."/>
            <person name="Steindorff A."/>
            <person name="Ohm R."/>
            <person name="Martin F."/>
            <person name="Silar P."/>
            <person name="Natvig D."/>
            <person name="Lalanne C."/>
            <person name="Gautier V."/>
            <person name="Ament-Velasquez S.L."/>
            <person name="Kruys A."/>
            <person name="Hutchinson M.I."/>
            <person name="Powell A.J."/>
            <person name="Barry K."/>
            <person name="Miller A.N."/>
            <person name="Grigoriev I.V."/>
            <person name="Debuchy R."/>
            <person name="Gladieux P."/>
            <person name="Thoren M.H."/>
            <person name="Johannesson H."/>
        </authorList>
    </citation>
    <scope>NUCLEOTIDE SEQUENCE</scope>
    <source>
        <strain evidence="1">CBS 955.72</strain>
    </source>
</reference>
<sequence>MTPGGRRRHHRLMGYYSCWLALASRQPTLLVCGTGRWKPTDVEPRLARGTIERHIRRSMTPARDRLQTSIQPGCFCVICCQGPELGKLRAVPASKPIPCPPDDDYDDSFQSLPTFPTCDAICQPACLNFLAASGNARCRGQAIASSTDRLPDRCCWPKSLPATRGTAVVLALLGPRATLLFPDVAVGGSQ</sequence>
<keyword evidence="2" id="KW-1185">Reference proteome</keyword>
<organism evidence="1 2">
    <name type="scientific">Lasiosphaeria hispida</name>
    <dbReference type="NCBI Taxonomy" id="260671"/>
    <lineage>
        <taxon>Eukaryota</taxon>
        <taxon>Fungi</taxon>
        <taxon>Dikarya</taxon>
        <taxon>Ascomycota</taxon>
        <taxon>Pezizomycotina</taxon>
        <taxon>Sordariomycetes</taxon>
        <taxon>Sordariomycetidae</taxon>
        <taxon>Sordariales</taxon>
        <taxon>Lasiosphaeriaceae</taxon>
        <taxon>Lasiosphaeria</taxon>
    </lineage>
</organism>
<dbReference type="EMBL" id="JAUIQD010000004">
    <property type="protein sequence ID" value="KAK3352276.1"/>
    <property type="molecule type" value="Genomic_DNA"/>
</dbReference>
<dbReference type="Proteomes" id="UP001275084">
    <property type="component" value="Unassembled WGS sequence"/>
</dbReference>
<reference evidence="1" key="1">
    <citation type="journal article" date="2023" name="Mol. Phylogenet. Evol.">
        <title>Genome-scale phylogeny and comparative genomics of the fungal order Sordariales.</title>
        <authorList>
            <person name="Hensen N."/>
            <person name="Bonometti L."/>
            <person name="Westerberg I."/>
            <person name="Brannstrom I.O."/>
            <person name="Guillou S."/>
            <person name="Cros-Aarteil S."/>
            <person name="Calhoun S."/>
            <person name="Haridas S."/>
            <person name="Kuo A."/>
            <person name="Mondo S."/>
            <person name="Pangilinan J."/>
            <person name="Riley R."/>
            <person name="LaButti K."/>
            <person name="Andreopoulos B."/>
            <person name="Lipzen A."/>
            <person name="Chen C."/>
            <person name="Yan M."/>
            <person name="Daum C."/>
            <person name="Ng V."/>
            <person name="Clum A."/>
            <person name="Steindorff A."/>
            <person name="Ohm R.A."/>
            <person name="Martin F."/>
            <person name="Silar P."/>
            <person name="Natvig D.O."/>
            <person name="Lalanne C."/>
            <person name="Gautier V."/>
            <person name="Ament-Velasquez S.L."/>
            <person name="Kruys A."/>
            <person name="Hutchinson M.I."/>
            <person name="Powell A.J."/>
            <person name="Barry K."/>
            <person name="Miller A.N."/>
            <person name="Grigoriev I.V."/>
            <person name="Debuchy R."/>
            <person name="Gladieux P."/>
            <person name="Hiltunen Thoren M."/>
            <person name="Johannesson H."/>
        </authorList>
    </citation>
    <scope>NUCLEOTIDE SEQUENCE</scope>
    <source>
        <strain evidence="1">CBS 955.72</strain>
    </source>
</reference>
<proteinExistence type="predicted"/>